<evidence type="ECO:0000259" key="9">
    <source>
        <dbReference type="Pfam" id="PF00150"/>
    </source>
</evidence>
<keyword evidence="4" id="KW-0136">Cellulose degradation</keyword>
<dbReference type="SUPFAM" id="SSF51445">
    <property type="entry name" value="(Trans)glycosidases"/>
    <property type="match status" value="1"/>
</dbReference>
<dbReference type="EMBL" id="BAAAQD010000007">
    <property type="protein sequence ID" value="GAA1520610.1"/>
    <property type="molecule type" value="Genomic_DNA"/>
</dbReference>
<dbReference type="Proteomes" id="UP001501470">
    <property type="component" value="Unassembled WGS sequence"/>
</dbReference>
<dbReference type="Gene3D" id="3.20.20.80">
    <property type="entry name" value="Glycosidases"/>
    <property type="match status" value="1"/>
</dbReference>
<dbReference type="EC" id="3.2.1.4" evidence="2"/>
<proteinExistence type="inferred from homology"/>
<evidence type="ECO:0000256" key="3">
    <source>
        <dbReference type="ARBA" id="ARBA00022801"/>
    </source>
</evidence>
<gene>
    <name evidence="10" type="ORF">GCM10009827_040350</name>
</gene>
<comment type="caution">
    <text evidence="10">The sequence shown here is derived from an EMBL/GenBank/DDBJ whole genome shotgun (WGS) entry which is preliminary data.</text>
</comment>
<accession>A0ABN2AJN4</accession>
<keyword evidence="11" id="KW-1185">Reference proteome</keyword>
<dbReference type="PANTHER" id="PTHR35923">
    <property type="entry name" value="MAJOR EXTRACELLULAR ENDOGLUCANASE"/>
    <property type="match status" value="1"/>
</dbReference>
<evidence type="ECO:0000256" key="6">
    <source>
        <dbReference type="ARBA" id="ARBA00023295"/>
    </source>
</evidence>
<sequence>MKRSRLVWLSATLVLAAAAVTTGGLVMRNSEEKHGPATAAGRQLQLPLHTNGNRIVDAGGRTVTFTGVNWFGLETNTFAPHGLWSRSLDDMLDQMAAQGFNSVRLPFSNELFDAASKPNGVDYKLNPDLQGLTGPQIMDKVVEGITKRGMMVILDRHRPTSQGQSNLWYTDKVSEERWISDWKMLAKHYRDNPLVVGADLHNEPHGEATWGTGGDKTDWRAAAERAGNAILAENPDWLIVVEGIESYDGDGYWWGGNLQGAAKDPVRLKDQSKLVYSAHDYSPKVWSQRWFTDPAFPANMPALWDKQFGHLVKNNVAPVLMGEFGGRSVAEKDAQGNKDLEGIWQRHLISYMKENGFSYTYWSWNPNSGDTGGVLKDDWKTIDQAKMDLLKSYQSTPTAKKP</sequence>
<keyword evidence="7" id="KW-0624">Polysaccharide degradation</keyword>
<comment type="catalytic activity">
    <reaction evidence="1">
        <text>Endohydrolysis of (1-&gt;4)-beta-D-glucosidic linkages in cellulose, lichenin and cereal beta-D-glucans.</text>
        <dbReference type="EC" id="3.2.1.4"/>
    </reaction>
</comment>
<keyword evidence="6 8" id="KW-0326">Glycosidase</keyword>
<dbReference type="Pfam" id="PF00150">
    <property type="entry name" value="Cellulase"/>
    <property type="match status" value="1"/>
</dbReference>
<evidence type="ECO:0000256" key="1">
    <source>
        <dbReference type="ARBA" id="ARBA00000966"/>
    </source>
</evidence>
<keyword evidence="5" id="KW-0119">Carbohydrate metabolism</keyword>
<feature type="domain" description="Glycoside hydrolase family 5" evidence="9">
    <location>
        <begin position="63"/>
        <end position="368"/>
    </location>
</feature>
<dbReference type="InterPro" id="IPR017853">
    <property type="entry name" value="GH"/>
</dbReference>
<keyword evidence="3 8" id="KW-0378">Hydrolase</keyword>
<dbReference type="PROSITE" id="PS00659">
    <property type="entry name" value="GLYCOSYL_HYDROL_F5"/>
    <property type="match status" value="1"/>
</dbReference>
<evidence type="ECO:0000256" key="2">
    <source>
        <dbReference type="ARBA" id="ARBA00012601"/>
    </source>
</evidence>
<organism evidence="10 11">
    <name type="scientific">Dactylosporangium maewongense</name>
    <dbReference type="NCBI Taxonomy" id="634393"/>
    <lineage>
        <taxon>Bacteria</taxon>
        <taxon>Bacillati</taxon>
        <taxon>Actinomycetota</taxon>
        <taxon>Actinomycetes</taxon>
        <taxon>Micromonosporales</taxon>
        <taxon>Micromonosporaceae</taxon>
        <taxon>Dactylosporangium</taxon>
    </lineage>
</organism>
<evidence type="ECO:0000256" key="4">
    <source>
        <dbReference type="ARBA" id="ARBA00023001"/>
    </source>
</evidence>
<evidence type="ECO:0000313" key="10">
    <source>
        <dbReference type="EMBL" id="GAA1520610.1"/>
    </source>
</evidence>
<name>A0ABN2AJN4_9ACTN</name>
<evidence type="ECO:0000256" key="8">
    <source>
        <dbReference type="RuleBase" id="RU361153"/>
    </source>
</evidence>
<dbReference type="PANTHER" id="PTHR35923:SF2">
    <property type="entry name" value="ENDOGLUCANASE"/>
    <property type="match status" value="1"/>
</dbReference>
<dbReference type="InterPro" id="IPR001547">
    <property type="entry name" value="Glyco_hydro_5"/>
</dbReference>
<evidence type="ECO:0000256" key="7">
    <source>
        <dbReference type="ARBA" id="ARBA00023326"/>
    </source>
</evidence>
<comment type="similarity">
    <text evidence="8">Belongs to the glycosyl hydrolase 5 (cellulase A) family.</text>
</comment>
<protein>
    <recommendedName>
        <fullName evidence="2">cellulase</fullName>
        <ecNumber evidence="2">3.2.1.4</ecNumber>
    </recommendedName>
</protein>
<reference evidence="10 11" key="1">
    <citation type="journal article" date="2019" name="Int. J. Syst. Evol. Microbiol.">
        <title>The Global Catalogue of Microorganisms (GCM) 10K type strain sequencing project: providing services to taxonomists for standard genome sequencing and annotation.</title>
        <authorList>
            <consortium name="The Broad Institute Genomics Platform"/>
            <consortium name="The Broad Institute Genome Sequencing Center for Infectious Disease"/>
            <person name="Wu L."/>
            <person name="Ma J."/>
        </authorList>
    </citation>
    <scope>NUCLEOTIDE SEQUENCE [LARGE SCALE GENOMIC DNA]</scope>
    <source>
        <strain evidence="10 11">JCM 15933</strain>
    </source>
</reference>
<evidence type="ECO:0000256" key="5">
    <source>
        <dbReference type="ARBA" id="ARBA00023277"/>
    </source>
</evidence>
<dbReference type="RefSeq" id="WP_344503524.1">
    <property type="nucleotide sequence ID" value="NZ_BAAAQD010000007.1"/>
</dbReference>
<evidence type="ECO:0000313" key="11">
    <source>
        <dbReference type="Proteomes" id="UP001501470"/>
    </source>
</evidence>
<dbReference type="InterPro" id="IPR018087">
    <property type="entry name" value="Glyco_hydro_5_CS"/>
</dbReference>